<evidence type="ECO:0000313" key="1">
    <source>
        <dbReference type="Ensembl" id="ENSECAP00000075677.1"/>
    </source>
</evidence>
<accession>A0A9L0SN87</accession>
<organism evidence="1 2">
    <name type="scientific">Equus caballus</name>
    <name type="common">Horse</name>
    <dbReference type="NCBI Taxonomy" id="9796"/>
    <lineage>
        <taxon>Eukaryota</taxon>
        <taxon>Metazoa</taxon>
        <taxon>Chordata</taxon>
        <taxon>Craniata</taxon>
        <taxon>Vertebrata</taxon>
        <taxon>Euteleostomi</taxon>
        <taxon>Mammalia</taxon>
        <taxon>Eutheria</taxon>
        <taxon>Laurasiatheria</taxon>
        <taxon>Perissodactyla</taxon>
        <taxon>Equidae</taxon>
        <taxon>Equus</taxon>
    </lineage>
</organism>
<name>A0A9L0SN87_HORSE</name>
<dbReference type="GeneTree" id="ENSGT00390000017462"/>
<reference evidence="1" key="2">
    <citation type="submission" date="2025-08" db="UniProtKB">
        <authorList>
            <consortium name="Ensembl"/>
        </authorList>
    </citation>
    <scope>IDENTIFICATION</scope>
    <source>
        <strain evidence="1">Thoroughbred</strain>
    </source>
</reference>
<dbReference type="AlphaFoldDB" id="A0A9L0SN87"/>
<proteinExistence type="predicted"/>
<sequence length="164" mass="18187">MASFGWKRKIGEKVSKATSQQFEAEAADEKDVAENDEGTWLHAIKRRKEILLEGCAEKSKQLKDEGANLAENKRSLLTCRLLRPSLSTPSEVAPPPSPSHQPFLTSGISPFMKLPYTLILLFLYCLSLFRRNVSPRPAGTLSAFCTPSAALRTICGIYQALNIY</sequence>
<gene>
    <name evidence="1" type="primary">TTC33</name>
</gene>
<keyword evidence="2" id="KW-1185">Reference proteome</keyword>
<reference evidence="1 2" key="1">
    <citation type="journal article" date="2009" name="Science">
        <title>Genome sequence, comparative analysis, and population genetics of the domestic horse.</title>
        <authorList>
            <consortium name="Broad Institute Genome Sequencing Platform"/>
            <consortium name="Broad Institute Whole Genome Assembly Team"/>
            <person name="Wade C.M."/>
            <person name="Giulotto E."/>
            <person name="Sigurdsson S."/>
            <person name="Zoli M."/>
            <person name="Gnerre S."/>
            <person name="Imsland F."/>
            <person name="Lear T.L."/>
            <person name="Adelson D.L."/>
            <person name="Bailey E."/>
            <person name="Bellone R.R."/>
            <person name="Bloecker H."/>
            <person name="Distl O."/>
            <person name="Edgar R.C."/>
            <person name="Garber M."/>
            <person name="Leeb T."/>
            <person name="Mauceli E."/>
            <person name="MacLeod J.N."/>
            <person name="Penedo M.C.T."/>
            <person name="Raison J.M."/>
            <person name="Sharpe T."/>
            <person name="Vogel J."/>
            <person name="Andersson L."/>
            <person name="Antczak D.F."/>
            <person name="Biagi T."/>
            <person name="Binns M.M."/>
            <person name="Chowdhary B.P."/>
            <person name="Coleman S.J."/>
            <person name="Della Valle G."/>
            <person name="Fryc S."/>
            <person name="Guerin G."/>
            <person name="Hasegawa T."/>
            <person name="Hill E.W."/>
            <person name="Jurka J."/>
            <person name="Kiialainen A."/>
            <person name="Lindgren G."/>
            <person name="Liu J."/>
            <person name="Magnani E."/>
            <person name="Mickelson J.R."/>
            <person name="Murray J."/>
            <person name="Nergadze S.G."/>
            <person name="Onofrio R."/>
            <person name="Pedroni S."/>
            <person name="Piras M.F."/>
            <person name="Raudsepp T."/>
            <person name="Rocchi M."/>
            <person name="Roeed K.H."/>
            <person name="Ryder O.A."/>
            <person name="Searle S."/>
            <person name="Skow L."/>
            <person name="Swinburne J.E."/>
            <person name="Syvaenen A.C."/>
            <person name="Tozaki T."/>
            <person name="Valberg S.J."/>
            <person name="Vaudin M."/>
            <person name="White J.R."/>
            <person name="Zody M.C."/>
            <person name="Lander E.S."/>
            <person name="Lindblad-Toh K."/>
        </authorList>
    </citation>
    <scope>NUCLEOTIDE SEQUENCE [LARGE SCALE GENOMIC DNA]</scope>
    <source>
        <strain evidence="1 2">Thoroughbred</strain>
    </source>
</reference>
<reference evidence="1" key="3">
    <citation type="submission" date="2025-09" db="UniProtKB">
        <authorList>
            <consortium name="Ensembl"/>
        </authorList>
    </citation>
    <scope>IDENTIFICATION</scope>
    <source>
        <strain evidence="1">Thoroughbred</strain>
    </source>
</reference>
<dbReference type="Proteomes" id="UP000002281">
    <property type="component" value="Chromosome 21"/>
</dbReference>
<dbReference type="Ensembl" id="ENSECAT00000085893.1">
    <property type="protein sequence ID" value="ENSECAP00000075677.1"/>
    <property type="gene ID" value="ENSECAG00000009947.3"/>
</dbReference>
<evidence type="ECO:0000313" key="2">
    <source>
        <dbReference type="Proteomes" id="UP000002281"/>
    </source>
</evidence>
<protein>
    <submittedName>
        <fullName evidence="1">Tetratricopeptide repeat domain 33</fullName>
    </submittedName>
</protein>